<dbReference type="AlphaFoldDB" id="A0A9P0H6X3"/>
<feature type="domain" description="Methyltransferase type 11" evidence="1">
    <location>
        <begin position="38"/>
        <end position="138"/>
    </location>
</feature>
<dbReference type="Gene3D" id="3.40.50.150">
    <property type="entry name" value="Vaccinia Virus protein VP39"/>
    <property type="match status" value="1"/>
</dbReference>
<evidence type="ECO:0000313" key="2">
    <source>
        <dbReference type="EMBL" id="CAH1396590.1"/>
    </source>
</evidence>
<dbReference type="Proteomes" id="UP001152798">
    <property type="component" value="Chromosome 3"/>
</dbReference>
<evidence type="ECO:0000313" key="3">
    <source>
        <dbReference type="Proteomes" id="UP001152798"/>
    </source>
</evidence>
<dbReference type="InterPro" id="IPR013216">
    <property type="entry name" value="Methyltransf_11"/>
</dbReference>
<keyword evidence="3" id="KW-1185">Reference proteome</keyword>
<name>A0A9P0H6X3_NEZVI</name>
<dbReference type="EMBL" id="OV725079">
    <property type="protein sequence ID" value="CAH1396590.1"/>
    <property type="molecule type" value="Genomic_DNA"/>
</dbReference>
<proteinExistence type="predicted"/>
<accession>A0A9P0H6X3</accession>
<dbReference type="Pfam" id="PF08241">
    <property type="entry name" value="Methyltransf_11"/>
    <property type="match status" value="1"/>
</dbReference>
<dbReference type="SUPFAM" id="SSF53335">
    <property type="entry name" value="S-adenosyl-L-methionine-dependent methyltransferases"/>
    <property type="match status" value="1"/>
</dbReference>
<dbReference type="GO" id="GO:0008757">
    <property type="term" value="F:S-adenosylmethionine-dependent methyltransferase activity"/>
    <property type="evidence" value="ECO:0007669"/>
    <property type="project" value="InterPro"/>
</dbReference>
<evidence type="ECO:0000259" key="1">
    <source>
        <dbReference type="Pfam" id="PF08241"/>
    </source>
</evidence>
<sequence>MNNPELYTNVNALQKRDAQEVLEEVKDLLPWSIGENVLDVGCGPGDLTTSLLTSYLANDYRVVGCDISEAMVKYAQAKYGNDQFCFKQLDISNGNIWMNWEEEIFDKVFSFYCLHWVKDQMQAAENIYSLLKDGGYFVTMFTISHPFLILFSRLKENPKWQPYTKIWKTWDAFHNSRRDPKEEYIQILKETGFQVIKCITRETSFVHPSTKAFIEYFESINPFKKRLPKDKGEEFLQDCQNFLIEMGLLEINEKQEAVHKYTVMTTVAKKGSNFDY</sequence>
<reference evidence="2" key="1">
    <citation type="submission" date="2022-01" db="EMBL/GenBank/DDBJ databases">
        <authorList>
            <person name="King R."/>
        </authorList>
    </citation>
    <scope>NUCLEOTIDE SEQUENCE</scope>
</reference>
<dbReference type="CDD" id="cd02440">
    <property type="entry name" value="AdoMet_MTases"/>
    <property type="match status" value="1"/>
</dbReference>
<dbReference type="PANTHER" id="PTHR43861">
    <property type="entry name" value="TRANS-ACONITATE 2-METHYLTRANSFERASE-RELATED"/>
    <property type="match status" value="1"/>
</dbReference>
<dbReference type="InterPro" id="IPR029063">
    <property type="entry name" value="SAM-dependent_MTases_sf"/>
</dbReference>
<gene>
    <name evidence="2" type="ORF">NEZAVI_LOCUS6631</name>
</gene>
<protein>
    <recommendedName>
        <fullName evidence="1">Methyltransferase type 11 domain-containing protein</fullName>
    </recommendedName>
</protein>
<dbReference type="PANTHER" id="PTHR43861:SF1">
    <property type="entry name" value="TRANS-ACONITATE 2-METHYLTRANSFERASE"/>
    <property type="match status" value="1"/>
</dbReference>
<organism evidence="2 3">
    <name type="scientific">Nezara viridula</name>
    <name type="common">Southern green stink bug</name>
    <name type="synonym">Cimex viridulus</name>
    <dbReference type="NCBI Taxonomy" id="85310"/>
    <lineage>
        <taxon>Eukaryota</taxon>
        <taxon>Metazoa</taxon>
        <taxon>Ecdysozoa</taxon>
        <taxon>Arthropoda</taxon>
        <taxon>Hexapoda</taxon>
        <taxon>Insecta</taxon>
        <taxon>Pterygota</taxon>
        <taxon>Neoptera</taxon>
        <taxon>Paraneoptera</taxon>
        <taxon>Hemiptera</taxon>
        <taxon>Heteroptera</taxon>
        <taxon>Panheteroptera</taxon>
        <taxon>Pentatomomorpha</taxon>
        <taxon>Pentatomoidea</taxon>
        <taxon>Pentatomidae</taxon>
        <taxon>Pentatominae</taxon>
        <taxon>Nezara</taxon>
    </lineage>
</organism>
<dbReference type="OrthoDB" id="66144at2759"/>